<sequence>MASAIGPACGGTHGEGGGDGSVCTSWVQFVDRLLQDQEIDHMRRAVRECFPDIAASIAAAYDKAVVMLLRMHVAFQHAYAKAGRSGHFVTFFEALVPTAALAELPHTRAKLHKYRNHYGIQ</sequence>
<dbReference type="AlphaFoldDB" id="A0A7S1L4J9"/>
<reference evidence="1" key="1">
    <citation type="submission" date="2021-01" db="EMBL/GenBank/DDBJ databases">
        <authorList>
            <person name="Corre E."/>
            <person name="Pelletier E."/>
            <person name="Niang G."/>
            <person name="Scheremetjew M."/>
            <person name="Finn R."/>
            <person name="Kale V."/>
            <person name="Holt S."/>
            <person name="Cochrane G."/>
            <person name="Meng A."/>
            <person name="Brown T."/>
            <person name="Cohen L."/>
        </authorList>
    </citation>
    <scope>NUCLEOTIDE SEQUENCE</scope>
    <source>
        <strain evidence="1">OF101</strain>
    </source>
</reference>
<proteinExistence type="predicted"/>
<accession>A0A7S1L4J9</accession>
<protein>
    <submittedName>
        <fullName evidence="1">Uncharacterized protein</fullName>
    </submittedName>
</protein>
<dbReference type="EMBL" id="HBGE01006506">
    <property type="protein sequence ID" value="CAD9093726.1"/>
    <property type="molecule type" value="Transcribed_RNA"/>
</dbReference>
<organism evidence="1">
    <name type="scientific">Alexandrium catenella</name>
    <name type="common">Red tide dinoflagellate</name>
    <name type="synonym">Gonyaulax catenella</name>
    <dbReference type="NCBI Taxonomy" id="2925"/>
    <lineage>
        <taxon>Eukaryota</taxon>
        <taxon>Sar</taxon>
        <taxon>Alveolata</taxon>
        <taxon>Dinophyceae</taxon>
        <taxon>Gonyaulacales</taxon>
        <taxon>Pyrocystaceae</taxon>
        <taxon>Alexandrium</taxon>
    </lineage>
</organism>
<gene>
    <name evidence="1" type="ORF">ACAT0790_LOCUS4057</name>
</gene>
<evidence type="ECO:0000313" key="1">
    <source>
        <dbReference type="EMBL" id="CAD9093726.1"/>
    </source>
</evidence>
<name>A0A7S1L4J9_ALECA</name>